<feature type="domain" description="AB hydrolase-1" evidence="1">
    <location>
        <begin position="6"/>
        <end position="238"/>
    </location>
</feature>
<sequence length="248" mass="26980">MPKPQIVLIPGAWHTPVAFTDITAKLESHGYTVHSRQLASVGNPDPPQDLSQDISILRDVVHEAIGDGNDVLVVPHSWSGVVAGSGLVGLGKKQRKAKGEKGGVIRSAYMCAFVVPEGVSLLDALQGELPDWWYVNEDGQSVVKDASYFYTDLPPAEIEKWAKELKTHSFGTKKAKSTGTSWKEIPSWYLLCEDDAAIPKEAQEAMVQGVRDGGGEIEVTRIKSSHSPFLSHPDAVVEWIRKAAGEEL</sequence>
<dbReference type="OrthoDB" id="1263307at2759"/>
<dbReference type="InterPro" id="IPR052897">
    <property type="entry name" value="Sec-Metab_Biosynth_Hydrolase"/>
</dbReference>
<dbReference type="GO" id="GO:0016787">
    <property type="term" value="F:hydrolase activity"/>
    <property type="evidence" value="ECO:0007669"/>
    <property type="project" value="UniProtKB-KW"/>
</dbReference>
<dbReference type="Gene3D" id="3.40.50.1820">
    <property type="entry name" value="alpha/beta hydrolase"/>
    <property type="match status" value="1"/>
</dbReference>
<evidence type="ECO:0000313" key="3">
    <source>
        <dbReference type="Proteomes" id="UP000799324"/>
    </source>
</evidence>
<dbReference type="EMBL" id="MU004301">
    <property type="protein sequence ID" value="KAF2660185.1"/>
    <property type="molecule type" value="Genomic_DNA"/>
</dbReference>
<proteinExistence type="predicted"/>
<gene>
    <name evidence="2" type="ORF">K491DRAFT_649742</name>
</gene>
<dbReference type="InterPro" id="IPR000073">
    <property type="entry name" value="AB_hydrolase_1"/>
</dbReference>
<dbReference type="AlphaFoldDB" id="A0A6A6TJI0"/>
<dbReference type="InterPro" id="IPR029058">
    <property type="entry name" value="AB_hydrolase_fold"/>
</dbReference>
<dbReference type="PANTHER" id="PTHR37017:SF11">
    <property type="entry name" value="ESTERASE_LIPASE_THIOESTERASE DOMAIN-CONTAINING PROTEIN"/>
    <property type="match status" value="1"/>
</dbReference>
<keyword evidence="2" id="KW-0378">Hydrolase</keyword>
<dbReference type="SUPFAM" id="SSF53474">
    <property type="entry name" value="alpha/beta-Hydrolases"/>
    <property type="match status" value="1"/>
</dbReference>
<dbReference type="PANTHER" id="PTHR37017">
    <property type="entry name" value="AB HYDROLASE-1 DOMAIN-CONTAINING PROTEIN-RELATED"/>
    <property type="match status" value="1"/>
</dbReference>
<dbReference type="Pfam" id="PF12697">
    <property type="entry name" value="Abhydrolase_6"/>
    <property type="match status" value="1"/>
</dbReference>
<evidence type="ECO:0000259" key="1">
    <source>
        <dbReference type="Pfam" id="PF12697"/>
    </source>
</evidence>
<protein>
    <submittedName>
        <fullName evidence="2">Alpha/beta-hydrolase</fullName>
    </submittedName>
</protein>
<organism evidence="2 3">
    <name type="scientific">Lophiostoma macrostomum CBS 122681</name>
    <dbReference type="NCBI Taxonomy" id="1314788"/>
    <lineage>
        <taxon>Eukaryota</taxon>
        <taxon>Fungi</taxon>
        <taxon>Dikarya</taxon>
        <taxon>Ascomycota</taxon>
        <taxon>Pezizomycotina</taxon>
        <taxon>Dothideomycetes</taxon>
        <taxon>Pleosporomycetidae</taxon>
        <taxon>Pleosporales</taxon>
        <taxon>Lophiostomataceae</taxon>
        <taxon>Lophiostoma</taxon>
    </lineage>
</organism>
<accession>A0A6A6TJI0</accession>
<dbReference type="Proteomes" id="UP000799324">
    <property type="component" value="Unassembled WGS sequence"/>
</dbReference>
<evidence type="ECO:0000313" key="2">
    <source>
        <dbReference type="EMBL" id="KAF2660185.1"/>
    </source>
</evidence>
<keyword evidence="3" id="KW-1185">Reference proteome</keyword>
<reference evidence="2" key="1">
    <citation type="journal article" date="2020" name="Stud. Mycol.">
        <title>101 Dothideomycetes genomes: a test case for predicting lifestyles and emergence of pathogens.</title>
        <authorList>
            <person name="Haridas S."/>
            <person name="Albert R."/>
            <person name="Binder M."/>
            <person name="Bloem J."/>
            <person name="Labutti K."/>
            <person name="Salamov A."/>
            <person name="Andreopoulos B."/>
            <person name="Baker S."/>
            <person name="Barry K."/>
            <person name="Bills G."/>
            <person name="Bluhm B."/>
            <person name="Cannon C."/>
            <person name="Castanera R."/>
            <person name="Culley D."/>
            <person name="Daum C."/>
            <person name="Ezra D."/>
            <person name="Gonzalez J."/>
            <person name="Henrissat B."/>
            <person name="Kuo A."/>
            <person name="Liang C."/>
            <person name="Lipzen A."/>
            <person name="Lutzoni F."/>
            <person name="Magnuson J."/>
            <person name="Mondo S."/>
            <person name="Nolan M."/>
            <person name="Ohm R."/>
            <person name="Pangilinan J."/>
            <person name="Park H.-J."/>
            <person name="Ramirez L."/>
            <person name="Alfaro M."/>
            <person name="Sun H."/>
            <person name="Tritt A."/>
            <person name="Yoshinaga Y."/>
            <person name="Zwiers L.-H."/>
            <person name="Turgeon B."/>
            <person name="Goodwin S."/>
            <person name="Spatafora J."/>
            <person name="Crous P."/>
            <person name="Grigoriev I."/>
        </authorList>
    </citation>
    <scope>NUCLEOTIDE SEQUENCE</scope>
    <source>
        <strain evidence="2">CBS 122681</strain>
    </source>
</reference>
<name>A0A6A6TJI0_9PLEO</name>